<evidence type="ECO:0000256" key="2">
    <source>
        <dbReference type="SAM" id="Phobius"/>
    </source>
</evidence>
<gene>
    <name evidence="3" type="ORF">LTRI10_LOCUS5021</name>
</gene>
<dbReference type="Proteomes" id="UP001497516">
    <property type="component" value="Chromosome 1"/>
</dbReference>
<evidence type="ECO:0000313" key="4">
    <source>
        <dbReference type="Proteomes" id="UP001497516"/>
    </source>
</evidence>
<organism evidence="3 4">
    <name type="scientific">Linum trigynum</name>
    <dbReference type="NCBI Taxonomy" id="586398"/>
    <lineage>
        <taxon>Eukaryota</taxon>
        <taxon>Viridiplantae</taxon>
        <taxon>Streptophyta</taxon>
        <taxon>Embryophyta</taxon>
        <taxon>Tracheophyta</taxon>
        <taxon>Spermatophyta</taxon>
        <taxon>Magnoliopsida</taxon>
        <taxon>eudicotyledons</taxon>
        <taxon>Gunneridae</taxon>
        <taxon>Pentapetalae</taxon>
        <taxon>rosids</taxon>
        <taxon>fabids</taxon>
        <taxon>Malpighiales</taxon>
        <taxon>Linaceae</taxon>
        <taxon>Linum</taxon>
    </lineage>
</organism>
<keyword evidence="4" id="KW-1185">Reference proteome</keyword>
<feature type="transmembrane region" description="Helical" evidence="2">
    <location>
        <begin position="113"/>
        <end position="132"/>
    </location>
</feature>
<sequence>MATEINPAAPTPSFEEDIRQVMNDALTKIFRRYADMELALWEEAKKPLMGEVETLKNELLELRTAIKKEKVKLARESLKKTIASANVELLDEWMNRMEMKSRRKAVGKNGVRYLRFLFCFVCVAVLLVVLLLH</sequence>
<dbReference type="EMBL" id="OZ034813">
    <property type="protein sequence ID" value="CAL1357387.1"/>
    <property type="molecule type" value="Genomic_DNA"/>
</dbReference>
<keyword evidence="1" id="KW-0175">Coiled coil</keyword>
<keyword evidence="2" id="KW-0472">Membrane</keyword>
<accession>A0AAV2CLE4</accession>
<proteinExistence type="predicted"/>
<reference evidence="3 4" key="1">
    <citation type="submission" date="2024-04" db="EMBL/GenBank/DDBJ databases">
        <authorList>
            <person name="Fracassetti M."/>
        </authorList>
    </citation>
    <scope>NUCLEOTIDE SEQUENCE [LARGE SCALE GENOMIC DNA]</scope>
</reference>
<keyword evidence="2" id="KW-0812">Transmembrane</keyword>
<feature type="coiled-coil region" evidence="1">
    <location>
        <begin position="52"/>
        <end position="88"/>
    </location>
</feature>
<evidence type="ECO:0000256" key="1">
    <source>
        <dbReference type="SAM" id="Coils"/>
    </source>
</evidence>
<dbReference type="AlphaFoldDB" id="A0AAV2CLE4"/>
<name>A0AAV2CLE4_9ROSI</name>
<evidence type="ECO:0000313" key="3">
    <source>
        <dbReference type="EMBL" id="CAL1357387.1"/>
    </source>
</evidence>
<keyword evidence="2" id="KW-1133">Transmembrane helix</keyword>
<protein>
    <submittedName>
        <fullName evidence="3">Uncharacterized protein</fullName>
    </submittedName>
</protein>